<keyword evidence="6" id="KW-0406">Ion transport</keyword>
<evidence type="ECO:0000256" key="8">
    <source>
        <dbReference type="SAM" id="Phobius"/>
    </source>
</evidence>
<dbReference type="GO" id="GO:0005886">
    <property type="term" value="C:plasma membrane"/>
    <property type="evidence" value="ECO:0007669"/>
    <property type="project" value="TreeGrafter"/>
</dbReference>
<feature type="transmembrane region" description="Helical" evidence="8">
    <location>
        <begin position="214"/>
        <end position="236"/>
    </location>
</feature>
<gene>
    <name evidence="9" type="primary">HKT7</name>
    <name evidence="9" type="ORF">QJS10_CPA05g02441</name>
</gene>
<keyword evidence="10" id="KW-1185">Reference proteome</keyword>
<evidence type="ECO:0000256" key="1">
    <source>
        <dbReference type="ARBA" id="ARBA00004141"/>
    </source>
</evidence>
<comment type="caution">
    <text evidence="9">The sequence shown here is derived from an EMBL/GenBank/DDBJ whole genome shotgun (WGS) entry which is preliminary data.</text>
</comment>
<feature type="transmembrane region" description="Helical" evidence="8">
    <location>
        <begin position="287"/>
        <end position="307"/>
    </location>
</feature>
<accession>A0AAV9EWY9</accession>
<feature type="transmembrane region" description="Helical" evidence="8">
    <location>
        <begin position="94"/>
        <end position="112"/>
    </location>
</feature>
<sequence length="560" mass="62502">MFKLPSSREKKKSSEMALPITHMQSSFVKAQYLTIFLPFIQIIPCNVSKRLSLFYSIFACNLACLHSKLACFGRSLSHLVSCCYHFIFCGVEPFIIYLFYFLSMSLLGFLLLRIPSLDGGQKNIDLFFMSVSAATVSSMSTVQMEDLSKIQLVVLAFLMLVGGEVFTSLLDLQTMKAKLDREENKSSSDGESQVELGLIKSPSTDLKSRSIRHLCYVILAYLLLIHTIGSISILVYLGVMSSVRGMLKKKGACESLFFSVFITISSFANGGFIPLNENMAAFKNNSGLLLLIVPQILAGNVFFPPFLRLVIWASKRALGREEESNYLLENSSGVGFHHLLSKHRSTLLAVTAGGLIVVLMVIFCWMEWDSEALRGMDPYQKIVGGLFQSVNLRHAGESIVDISVLSPALLVLFVVVMFLPPYTTFIPIQYQDRSSCGGLSDQRGNEKQVLQNLIFSQITYLTIFVMLICITEREKINQDPLNFNVLNIVIEVVSAYGNIGFSTGYSCKRQLRPDATCVDKWYGFVGKWSNKGKLILIVVMFFGRLKKFSMSGGKAWKLAS</sequence>
<reference evidence="9" key="2">
    <citation type="submission" date="2023-06" db="EMBL/GenBank/DDBJ databases">
        <authorList>
            <person name="Ma L."/>
            <person name="Liu K.-W."/>
            <person name="Li Z."/>
            <person name="Hsiao Y.-Y."/>
            <person name="Qi Y."/>
            <person name="Fu T."/>
            <person name="Tang G."/>
            <person name="Zhang D."/>
            <person name="Sun W.-H."/>
            <person name="Liu D.-K."/>
            <person name="Li Y."/>
            <person name="Chen G.-Z."/>
            <person name="Liu X.-D."/>
            <person name="Liao X.-Y."/>
            <person name="Jiang Y.-T."/>
            <person name="Yu X."/>
            <person name="Hao Y."/>
            <person name="Huang J."/>
            <person name="Zhao X.-W."/>
            <person name="Ke S."/>
            <person name="Chen Y.-Y."/>
            <person name="Wu W.-L."/>
            <person name="Hsu J.-L."/>
            <person name="Lin Y.-F."/>
            <person name="Huang M.-D."/>
            <person name="Li C.-Y."/>
            <person name="Huang L."/>
            <person name="Wang Z.-W."/>
            <person name="Zhao X."/>
            <person name="Zhong W.-Y."/>
            <person name="Peng D.-H."/>
            <person name="Ahmad S."/>
            <person name="Lan S."/>
            <person name="Zhang J.-S."/>
            <person name="Tsai W.-C."/>
            <person name="Van De Peer Y."/>
            <person name="Liu Z.-J."/>
        </authorList>
    </citation>
    <scope>NUCLEOTIDE SEQUENCE</scope>
    <source>
        <strain evidence="9">CP</strain>
        <tissue evidence="9">Leaves</tissue>
    </source>
</reference>
<keyword evidence="4 8" id="KW-0812">Transmembrane</keyword>
<evidence type="ECO:0000256" key="6">
    <source>
        <dbReference type="ARBA" id="ARBA00023065"/>
    </source>
</evidence>
<reference evidence="9" key="1">
    <citation type="journal article" date="2023" name="Nat. Commun.">
        <title>Diploid and tetraploid genomes of Acorus and the evolution of monocots.</title>
        <authorList>
            <person name="Ma L."/>
            <person name="Liu K.W."/>
            <person name="Li Z."/>
            <person name="Hsiao Y.Y."/>
            <person name="Qi Y."/>
            <person name="Fu T."/>
            <person name="Tang G.D."/>
            <person name="Zhang D."/>
            <person name="Sun W.H."/>
            <person name="Liu D.K."/>
            <person name="Li Y."/>
            <person name="Chen G.Z."/>
            <person name="Liu X.D."/>
            <person name="Liao X.Y."/>
            <person name="Jiang Y.T."/>
            <person name="Yu X."/>
            <person name="Hao Y."/>
            <person name="Huang J."/>
            <person name="Zhao X.W."/>
            <person name="Ke S."/>
            <person name="Chen Y.Y."/>
            <person name="Wu W.L."/>
            <person name="Hsu J.L."/>
            <person name="Lin Y.F."/>
            <person name="Huang M.D."/>
            <person name="Li C.Y."/>
            <person name="Huang L."/>
            <person name="Wang Z.W."/>
            <person name="Zhao X."/>
            <person name="Zhong W.Y."/>
            <person name="Peng D.H."/>
            <person name="Ahmad S."/>
            <person name="Lan S."/>
            <person name="Zhang J.S."/>
            <person name="Tsai W.C."/>
            <person name="Van de Peer Y."/>
            <person name="Liu Z.J."/>
        </authorList>
    </citation>
    <scope>NUCLEOTIDE SEQUENCE</scope>
    <source>
        <strain evidence="9">CP</strain>
    </source>
</reference>
<comment type="similarity">
    <text evidence="2">Belongs to the TrkH potassium transport family. HKT (TC 2.A.38.3) subfamily.</text>
</comment>
<evidence type="ECO:0000313" key="9">
    <source>
        <dbReference type="EMBL" id="KAK1317474.1"/>
    </source>
</evidence>
<dbReference type="GO" id="GO:0030001">
    <property type="term" value="P:metal ion transport"/>
    <property type="evidence" value="ECO:0007669"/>
    <property type="project" value="UniProtKB-ARBA"/>
</dbReference>
<evidence type="ECO:0000256" key="5">
    <source>
        <dbReference type="ARBA" id="ARBA00022989"/>
    </source>
</evidence>
<keyword evidence="3" id="KW-0813">Transport</keyword>
<dbReference type="Proteomes" id="UP001180020">
    <property type="component" value="Unassembled WGS sequence"/>
</dbReference>
<organism evidence="9 10">
    <name type="scientific">Acorus calamus</name>
    <name type="common">Sweet flag</name>
    <dbReference type="NCBI Taxonomy" id="4465"/>
    <lineage>
        <taxon>Eukaryota</taxon>
        <taxon>Viridiplantae</taxon>
        <taxon>Streptophyta</taxon>
        <taxon>Embryophyta</taxon>
        <taxon>Tracheophyta</taxon>
        <taxon>Spermatophyta</taxon>
        <taxon>Magnoliopsida</taxon>
        <taxon>Liliopsida</taxon>
        <taxon>Acoraceae</taxon>
        <taxon>Acorus</taxon>
    </lineage>
</organism>
<protein>
    <submittedName>
        <fullName evidence="9">Cation transporter HKT7</fullName>
    </submittedName>
</protein>
<dbReference type="PANTHER" id="PTHR31064:SF38">
    <property type="entry name" value="CATION TRANSPORTER HKT1_4-RELATED"/>
    <property type="match status" value="1"/>
</dbReference>
<dbReference type="InterPro" id="IPR003445">
    <property type="entry name" value="Cat_transpt"/>
</dbReference>
<dbReference type="PANTHER" id="PTHR31064">
    <property type="entry name" value="POTASSIUM TRANSPORT PROTEIN DDB_G0292412-RELATED"/>
    <property type="match status" value="1"/>
</dbReference>
<dbReference type="GO" id="GO:0098662">
    <property type="term" value="P:inorganic cation transmembrane transport"/>
    <property type="evidence" value="ECO:0007669"/>
    <property type="project" value="UniProtKB-ARBA"/>
</dbReference>
<dbReference type="SUPFAM" id="SSF81321">
    <property type="entry name" value="Family A G protein-coupled receptor-like"/>
    <property type="match status" value="1"/>
</dbReference>
<dbReference type="EMBL" id="JAUJYO010000005">
    <property type="protein sequence ID" value="KAK1317474.1"/>
    <property type="molecule type" value="Genomic_DNA"/>
</dbReference>
<dbReference type="Pfam" id="PF02386">
    <property type="entry name" value="TrkH"/>
    <property type="match status" value="1"/>
</dbReference>
<keyword evidence="5 8" id="KW-1133">Transmembrane helix</keyword>
<evidence type="ECO:0000256" key="4">
    <source>
        <dbReference type="ARBA" id="ARBA00022692"/>
    </source>
</evidence>
<dbReference type="InterPro" id="IPR051143">
    <property type="entry name" value="TrkH_K-transport"/>
</dbReference>
<feature type="transmembrane region" description="Helical" evidence="8">
    <location>
        <begin position="449"/>
        <end position="469"/>
    </location>
</feature>
<evidence type="ECO:0000256" key="2">
    <source>
        <dbReference type="ARBA" id="ARBA00010864"/>
    </source>
</evidence>
<keyword evidence="7 8" id="KW-0472">Membrane</keyword>
<evidence type="ECO:0000256" key="3">
    <source>
        <dbReference type="ARBA" id="ARBA00022448"/>
    </source>
</evidence>
<feature type="transmembrane region" description="Helical" evidence="8">
    <location>
        <begin position="481"/>
        <end position="501"/>
    </location>
</feature>
<feature type="transmembrane region" description="Helical" evidence="8">
    <location>
        <begin position="256"/>
        <end position="275"/>
    </location>
</feature>
<evidence type="ECO:0000256" key="7">
    <source>
        <dbReference type="ARBA" id="ARBA00023136"/>
    </source>
</evidence>
<feature type="transmembrane region" description="Helical" evidence="8">
    <location>
        <begin position="346"/>
        <end position="366"/>
    </location>
</feature>
<comment type="subcellular location">
    <subcellularLocation>
        <location evidence="1">Membrane</location>
        <topology evidence="1">Multi-pass membrane protein</topology>
    </subcellularLocation>
</comment>
<proteinExistence type="inferred from homology"/>
<dbReference type="GO" id="GO:0008324">
    <property type="term" value="F:monoatomic cation transmembrane transporter activity"/>
    <property type="evidence" value="ECO:0007669"/>
    <property type="project" value="InterPro"/>
</dbReference>
<feature type="transmembrane region" description="Helical" evidence="8">
    <location>
        <begin position="399"/>
        <end position="419"/>
    </location>
</feature>
<feature type="transmembrane region" description="Helical" evidence="8">
    <location>
        <begin position="150"/>
        <end position="172"/>
    </location>
</feature>
<name>A0AAV9EWY9_ACOCL</name>
<evidence type="ECO:0000313" key="10">
    <source>
        <dbReference type="Proteomes" id="UP001180020"/>
    </source>
</evidence>
<dbReference type="AlphaFoldDB" id="A0AAV9EWY9"/>